<dbReference type="OrthoDB" id="2720314at2759"/>
<comment type="caution">
    <text evidence="2">The sequence shown here is derived from an EMBL/GenBank/DDBJ whole genome shotgun (WGS) entry which is preliminary data.</text>
</comment>
<organism evidence="2 3">
    <name type="scientific">Gymnopilus dilepis</name>
    <dbReference type="NCBI Taxonomy" id="231916"/>
    <lineage>
        <taxon>Eukaryota</taxon>
        <taxon>Fungi</taxon>
        <taxon>Dikarya</taxon>
        <taxon>Basidiomycota</taxon>
        <taxon>Agaricomycotina</taxon>
        <taxon>Agaricomycetes</taxon>
        <taxon>Agaricomycetidae</taxon>
        <taxon>Agaricales</taxon>
        <taxon>Agaricineae</taxon>
        <taxon>Hymenogastraceae</taxon>
        <taxon>Gymnopilus</taxon>
    </lineage>
</organism>
<evidence type="ECO:0000313" key="2">
    <source>
        <dbReference type="EMBL" id="PPQ74069.1"/>
    </source>
</evidence>
<proteinExistence type="predicted"/>
<dbReference type="EMBL" id="NHYE01005366">
    <property type="protein sequence ID" value="PPQ74069.1"/>
    <property type="molecule type" value="Genomic_DNA"/>
</dbReference>
<dbReference type="AlphaFoldDB" id="A0A409W6B5"/>
<protein>
    <submittedName>
        <fullName evidence="2">Uncharacterized protein</fullName>
    </submittedName>
</protein>
<feature type="coiled-coil region" evidence="1">
    <location>
        <begin position="23"/>
        <end position="69"/>
    </location>
</feature>
<accession>A0A409W6B5</accession>
<gene>
    <name evidence="2" type="ORF">CVT26_006950</name>
</gene>
<reference evidence="2 3" key="1">
    <citation type="journal article" date="2018" name="Evol. Lett.">
        <title>Horizontal gene cluster transfer increased hallucinogenic mushroom diversity.</title>
        <authorList>
            <person name="Reynolds H.T."/>
            <person name="Vijayakumar V."/>
            <person name="Gluck-Thaler E."/>
            <person name="Korotkin H.B."/>
            <person name="Matheny P.B."/>
            <person name="Slot J.C."/>
        </authorList>
    </citation>
    <scope>NUCLEOTIDE SEQUENCE [LARGE SCALE GENOMIC DNA]</scope>
    <source>
        <strain evidence="2 3">SRW20</strain>
    </source>
</reference>
<keyword evidence="1" id="KW-0175">Coiled coil</keyword>
<sequence>MAAAMPTERKRKKRFDLLSDLELVQTLNAIKNLRQKCQKQQALGIHFPNADNEAENEQETQEEVQTEEDILQSLISLELKLEGRLMGPQSNSFSTINDDHLAKMGISSSQVLQLKDDAITRGLATNTIGEGEHWSANGLVRHLRALEGLVPKMNEAAARLWINALFFRVSTMIPDGKKMIFSVGQGALHSPQGFDTIFGSVNSIAIMTTMERARHFMRRPQLPRLTAEDSALFVSEAKGPDQRLVNHVPQAVSEMYAFAKHMEKRLIRGAVTNGHEWIFLVVKLNEDGNGAQYAESDLLSVVGGIVSQSIQEEAVSLLSAIVAYWMQHSHEELDDEDFFMYA</sequence>
<name>A0A409W6B5_9AGAR</name>
<keyword evidence="3" id="KW-1185">Reference proteome</keyword>
<dbReference type="InParanoid" id="A0A409W6B5"/>
<dbReference type="Proteomes" id="UP000284706">
    <property type="component" value="Unassembled WGS sequence"/>
</dbReference>
<evidence type="ECO:0000313" key="3">
    <source>
        <dbReference type="Proteomes" id="UP000284706"/>
    </source>
</evidence>
<evidence type="ECO:0000256" key="1">
    <source>
        <dbReference type="SAM" id="Coils"/>
    </source>
</evidence>